<dbReference type="RefSeq" id="WP_058933495.1">
    <property type="nucleotide sequence ID" value="NZ_CP013729.1"/>
</dbReference>
<name>A0A0U3MBV5_9BURK</name>
<dbReference type="STRING" id="76731.RD2015_437"/>
<dbReference type="InterPro" id="IPR002347">
    <property type="entry name" value="SDR_fam"/>
</dbReference>
<comment type="similarity">
    <text evidence="1">Belongs to the short-chain dehydrogenases/reductases (SDR) family.</text>
</comment>
<dbReference type="PANTHER" id="PTHR24320">
    <property type="entry name" value="RETINOL DEHYDROGENASE"/>
    <property type="match status" value="1"/>
</dbReference>
<reference evidence="5 6" key="1">
    <citation type="submission" date="2015-12" db="EMBL/GenBank/DDBJ databases">
        <title>Complete genome of Roseateles depolymerans KCTC 42856.</title>
        <authorList>
            <person name="Kim K.M."/>
        </authorList>
    </citation>
    <scope>NUCLEOTIDE SEQUENCE [LARGE SCALE GENOMIC DNA]</scope>
    <source>
        <strain evidence="5 6">KCTC 42856</strain>
    </source>
</reference>
<evidence type="ECO:0000313" key="5">
    <source>
        <dbReference type="EMBL" id="ALV04940.1"/>
    </source>
</evidence>
<dbReference type="PRINTS" id="PR00081">
    <property type="entry name" value="GDHRDH"/>
</dbReference>
<dbReference type="PANTHER" id="PTHR24320:SF148">
    <property type="entry name" value="NAD(P)-BINDING ROSSMANN-FOLD SUPERFAMILY PROTEIN"/>
    <property type="match status" value="1"/>
</dbReference>
<dbReference type="GO" id="GO:0016491">
    <property type="term" value="F:oxidoreductase activity"/>
    <property type="evidence" value="ECO:0007669"/>
    <property type="project" value="UniProtKB-KW"/>
</dbReference>
<dbReference type="InterPro" id="IPR036291">
    <property type="entry name" value="NAD(P)-bd_dom_sf"/>
</dbReference>
<protein>
    <recommendedName>
        <fullName evidence="3">Probable oxidoreductase</fullName>
    </recommendedName>
</protein>
<dbReference type="EMBL" id="CP013729">
    <property type="protein sequence ID" value="ALV04940.1"/>
    <property type="molecule type" value="Genomic_DNA"/>
</dbReference>
<dbReference type="Gene3D" id="3.40.50.720">
    <property type="entry name" value="NAD(P)-binding Rossmann-like Domain"/>
    <property type="match status" value="1"/>
</dbReference>
<accession>A0A0U3MBV5</accession>
<gene>
    <name evidence="5" type="ORF">RD2015_437</name>
</gene>
<organism evidence="5 6">
    <name type="scientific">Roseateles depolymerans</name>
    <dbReference type="NCBI Taxonomy" id="76731"/>
    <lineage>
        <taxon>Bacteria</taxon>
        <taxon>Pseudomonadati</taxon>
        <taxon>Pseudomonadota</taxon>
        <taxon>Betaproteobacteria</taxon>
        <taxon>Burkholderiales</taxon>
        <taxon>Sphaerotilaceae</taxon>
        <taxon>Roseateles</taxon>
    </lineage>
</organism>
<evidence type="ECO:0000256" key="1">
    <source>
        <dbReference type="ARBA" id="ARBA00006484"/>
    </source>
</evidence>
<dbReference type="OrthoDB" id="109589at2"/>
<evidence type="ECO:0000256" key="3">
    <source>
        <dbReference type="ARBA" id="ARBA00071493"/>
    </source>
</evidence>
<feature type="domain" description="Ketoreductase" evidence="4">
    <location>
        <begin position="26"/>
        <end position="205"/>
    </location>
</feature>
<evidence type="ECO:0000259" key="4">
    <source>
        <dbReference type="SMART" id="SM00822"/>
    </source>
</evidence>
<dbReference type="SMART" id="SM00822">
    <property type="entry name" value="PKS_KR"/>
    <property type="match status" value="1"/>
</dbReference>
<dbReference type="Pfam" id="PF00106">
    <property type="entry name" value="adh_short"/>
    <property type="match status" value="1"/>
</dbReference>
<dbReference type="KEGG" id="rdp:RD2015_437"/>
<dbReference type="CDD" id="cd05327">
    <property type="entry name" value="retinol-DH_like_SDR_c_like"/>
    <property type="match status" value="1"/>
</dbReference>
<dbReference type="InterPro" id="IPR057326">
    <property type="entry name" value="KR_dom"/>
</dbReference>
<proteinExistence type="inferred from homology"/>
<evidence type="ECO:0000313" key="6">
    <source>
        <dbReference type="Proteomes" id="UP000060699"/>
    </source>
</evidence>
<keyword evidence="2" id="KW-0560">Oxidoreductase</keyword>
<keyword evidence="6" id="KW-1185">Reference proteome</keyword>
<dbReference type="FunFam" id="3.40.50.720:FF:000594">
    <property type="entry name" value="Short-chain oxidoreductase"/>
    <property type="match status" value="1"/>
</dbReference>
<evidence type="ECO:0000256" key="2">
    <source>
        <dbReference type="ARBA" id="ARBA00023002"/>
    </source>
</evidence>
<dbReference type="SUPFAM" id="SSF51735">
    <property type="entry name" value="NAD(P)-binding Rossmann-fold domains"/>
    <property type="match status" value="1"/>
</dbReference>
<dbReference type="AlphaFoldDB" id="A0A0U3MBV5"/>
<dbReference type="Proteomes" id="UP000060699">
    <property type="component" value="Chromosome"/>
</dbReference>
<sequence length="306" mass="32352">MSRLTTPFDFHSTARDVLRDVDLTGQRALVTGGASGIGLETARALVNAGAEVTLAVRRPEAAQAVAQELRAGGRGAVHVAPLDLVDLDSVRRFSADWRGPLHMLVNNAGIMALPELQHSAQGWELQWATNFLGHFALTVGLHAALKAAGGARVVSVSSSAQLLGPVVFDDLHFRFRAYEPFAAYAQAKTACVLMAVEATRRWRDDGILANALHPGAIATGLQKHTGGLKTPPERRKTPEQGAATSVLLAASPLLSGVGGRYFEDCNEAPVVDSRPADFTGVAPYALDADNARRLWVLASTAIGLPA</sequence>
<dbReference type="PATRIC" id="fig|76731.3.peg.448"/>